<protein>
    <submittedName>
        <fullName evidence="8">RND family efflux transporter MFP subunit</fullName>
    </submittedName>
</protein>
<evidence type="ECO:0000259" key="6">
    <source>
        <dbReference type="Pfam" id="PF25944"/>
    </source>
</evidence>
<dbReference type="Pfam" id="PF25944">
    <property type="entry name" value="Beta-barrel_RND"/>
    <property type="match status" value="1"/>
</dbReference>
<comment type="similarity">
    <text evidence="2">Belongs to the membrane fusion protein (MFP) (TC 8.A.1) family.</text>
</comment>
<dbReference type="EMBL" id="JACIJF010000010">
    <property type="protein sequence ID" value="MBB5711827.1"/>
    <property type="molecule type" value="Genomic_DNA"/>
</dbReference>
<dbReference type="Pfam" id="PF25876">
    <property type="entry name" value="HH_MFP_RND"/>
    <property type="match status" value="1"/>
</dbReference>
<reference evidence="8 9" key="1">
    <citation type="submission" date="2020-08" db="EMBL/GenBank/DDBJ databases">
        <title>Genomic Encyclopedia of Type Strains, Phase IV (KMG-IV): sequencing the most valuable type-strain genomes for metagenomic binning, comparative biology and taxonomic classification.</title>
        <authorList>
            <person name="Goeker M."/>
        </authorList>
    </citation>
    <scope>NUCLEOTIDE SEQUENCE [LARGE SCALE GENOMIC DNA]</scope>
    <source>
        <strain evidence="8 9">DSM 26736</strain>
    </source>
</reference>
<dbReference type="GO" id="GO:0005886">
    <property type="term" value="C:plasma membrane"/>
    <property type="evidence" value="ECO:0007669"/>
    <property type="project" value="TreeGrafter"/>
</dbReference>
<evidence type="ECO:0000256" key="2">
    <source>
        <dbReference type="ARBA" id="ARBA00009477"/>
    </source>
</evidence>
<dbReference type="Gene3D" id="2.40.30.170">
    <property type="match status" value="1"/>
</dbReference>
<evidence type="ECO:0000259" key="4">
    <source>
        <dbReference type="Pfam" id="PF25876"/>
    </source>
</evidence>
<evidence type="ECO:0000259" key="5">
    <source>
        <dbReference type="Pfam" id="PF25917"/>
    </source>
</evidence>
<feature type="domain" description="Multidrug resistance protein MdtA-like beta-barrel" evidence="6">
    <location>
        <begin position="220"/>
        <end position="276"/>
    </location>
</feature>
<dbReference type="Pfam" id="PF25917">
    <property type="entry name" value="BSH_RND"/>
    <property type="match status" value="1"/>
</dbReference>
<feature type="domain" description="Multidrug resistance protein MdtA-like alpha-helical hairpin" evidence="4">
    <location>
        <begin position="86"/>
        <end position="153"/>
    </location>
</feature>
<dbReference type="InterPro" id="IPR006143">
    <property type="entry name" value="RND_pump_MFP"/>
</dbReference>
<dbReference type="RefSeq" id="WP_246352429.1">
    <property type="nucleotide sequence ID" value="NZ_JACIJF010000010.1"/>
</dbReference>
<evidence type="ECO:0000256" key="3">
    <source>
        <dbReference type="SAM" id="MobiDB-lite"/>
    </source>
</evidence>
<proteinExistence type="inferred from homology"/>
<dbReference type="Pfam" id="PF25967">
    <property type="entry name" value="RND-MFP_C"/>
    <property type="match status" value="1"/>
</dbReference>
<accession>A0A840YEF3</accession>
<organism evidence="8 9">
    <name type="scientific">Sphingomonas xinjiangensis</name>
    <dbReference type="NCBI Taxonomy" id="643568"/>
    <lineage>
        <taxon>Bacteria</taxon>
        <taxon>Pseudomonadati</taxon>
        <taxon>Pseudomonadota</taxon>
        <taxon>Alphaproteobacteria</taxon>
        <taxon>Sphingomonadales</taxon>
        <taxon>Sphingomonadaceae</taxon>
        <taxon>Sphingomonas</taxon>
    </lineage>
</organism>
<keyword evidence="9" id="KW-1185">Reference proteome</keyword>
<feature type="region of interest" description="Disordered" evidence="3">
    <location>
        <begin position="361"/>
        <end position="383"/>
    </location>
</feature>
<dbReference type="AlphaFoldDB" id="A0A840YEF3"/>
<dbReference type="Gene3D" id="1.10.287.470">
    <property type="entry name" value="Helix hairpin bin"/>
    <property type="match status" value="1"/>
</dbReference>
<evidence type="ECO:0000313" key="9">
    <source>
        <dbReference type="Proteomes" id="UP000527143"/>
    </source>
</evidence>
<dbReference type="NCBIfam" id="TIGR01730">
    <property type="entry name" value="RND_mfp"/>
    <property type="match status" value="1"/>
</dbReference>
<dbReference type="InterPro" id="IPR058626">
    <property type="entry name" value="MdtA-like_b-barrel"/>
</dbReference>
<dbReference type="PANTHER" id="PTHR30158:SF10">
    <property type="entry name" value="CATION EFFLUX PUMP"/>
    <property type="match status" value="1"/>
</dbReference>
<feature type="domain" description="Multidrug resistance protein MdtA-like barrel-sandwich hybrid" evidence="5">
    <location>
        <begin position="44"/>
        <end position="179"/>
    </location>
</feature>
<evidence type="ECO:0000313" key="8">
    <source>
        <dbReference type="EMBL" id="MBB5711827.1"/>
    </source>
</evidence>
<dbReference type="PANTHER" id="PTHR30158">
    <property type="entry name" value="ACRA/E-RELATED COMPONENT OF DRUG EFFLUX TRANSPORTER"/>
    <property type="match status" value="1"/>
</dbReference>
<comment type="subcellular location">
    <subcellularLocation>
        <location evidence="1">Cell envelope</location>
    </subcellularLocation>
</comment>
<gene>
    <name evidence="8" type="ORF">FHT02_003079</name>
</gene>
<dbReference type="GO" id="GO:0022857">
    <property type="term" value="F:transmembrane transporter activity"/>
    <property type="evidence" value="ECO:0007669"/>
    <property type="project" value="InterPro"/>
</dbReference>
<dbReference type="GO" id="GO:0030313">
    <property type="term" value="C:cell envelope"/>
    <property type="evidence" value="ECO:0007669"/>
    <property type="project" value="UniProtKB-SubCell"/>
</dbReference>
<dbReference type="InterPro" id="IPR058625">
    <property type="entry name" value="MdtA-like_BSH"/>
</dbReference>
<dbReference type="Proteomes" id="UP000527143">
    <property type="component" value="Unassembled WGS sequence"/>
</dbReference>
<evidence type="ECO:0000256" key="1">
    <source>
        <dbReference type="ARBA" id="ARBA00004196"/>
    </source>
</evidence>
<dbReference type="InterPro" id="IPR058624">
    <property type="entry name" value="MdtA-like_HH"/>
</dbReference>
<dbReference type="GO" id="GO:0046677">
    <property type="term" value="P:response to antibiotic"/>
    <property type="evidence" value="ECO:0007669"/>
    <property type="project" value="TreeGrafter"/>
</dbReference>
<dbReference type="Gene3D" id="2.40.420.20">
    <property type="match status" value="1"/>
</dbReference>
<comment type="caution">
    <text evidence="8">The sequence shown here is derived from an EMBL/GenBank/DDBJ whole genome shotgun (WGS) entry which is preliminary data.</text>
</comment>
<name>A0A840YEF3_9SPHN</name>
<dbReference type="SUPFAM" id="SSF111369">
    <property type="entry name" value="HlyD-like secretion proteins"/>
    <property type="match status" value="1"/>
</dbReference>
<dbReference type="Gene3D" id="2.40.50.100">
    <property type="match status" value="1"/>
</dbReference>
<dbReference type="InterPro" id="IPR058627">
    <property type="entry name" value="MdtA-like_C"/>
</dbReference>
<sequence length="383" mass="41275">MTAAGCSKPVPEQPAKQRVTVATALQRDVVDWDEYVGRFEAIEDVQLRPRISGTIDRVLFADGEAVRKGQPLFVIDPRPYRAAVGQARAQVAKASATLRNARSEFARAGRLLATQAISREEYEQKQAMVGTTAADLQAAQENVRSALLNLEFTTVRAPVAGRISDRRVSPGNFAAAGETVLSRIVSTDPIWFSFDGAESLYLKYMRQARAGERGSSRTSANPVEIQLADEPTYRWRGKMSFVDNTIDGNSGTIRAHAVVANPDGFLTPGLFGRARLLGSGHYKAMLIPDEAIITDQTRRLVYVVGGDGKAQAKVVQTGPLVQGLRVIRAGITPNDRVVVEGGTLLQPGTSVDARRITLEPRAQDTSPNAVPETAPLPSEATAG</sequence>
<feature type="domain" description="Multidrug resistance protein MdtA-like C-terminal permuted SH3" evidence="7">
    <location>
        <begin position="284"/>
        <end position="342"/>
    </location>
</feature>
<evidence type="ECO:0000259" key="7">
    <source>
        <dbReference type="Pfam" id="PF25967"/>
    </source>
</evidence>